<protein>
    <submittedName>
        <fullName evidence="2">Uncharacterized protein</fullName>
    </submittedName>
</protein>
<evidence type="ECO:0000313" key="3">
    <source>
        <dbReference type="Proteomes" id="UP001209540"/>
    </source>
</evidence>
<feature type="compositionally biased region" description="Polar residues" evidence="1">
    <location>
        <begin position="487"/>
        <end position="498"/>
    </location>
</feature>
<dbReference type="AlphaFoldDB" id="A0AAD5PC39"/>
<reference evidence="2" key="2">
    <citation type="submission" date="2023-02" db="EMBL/GenBank/DDBJ databases">
        <authorList>
            <consortium name="DOE Joint Genome Institute"/>
            <person name="Mondo S.J."/>
            <person name="Chang Y."/>
            <person name="Wang Y."/>
            <person name="Ahrendt S."/>
            <person name="Andreopoulos W."/>
            <person name="Barry K."/>
            <person name="Beard J."/>
            <person name="Benny G.L."/>
            <person name="Blankenship S."/>
            <person name="Bonito G."/>
            <person name="Cuomo C."/>
            <person name="Desiro A."/>
            <person name="Gervers K.A."/>
            <person name="Hundley H."/>
            <person name="Kuo A."/>
            <person name="LaButti K."/>
            <person name="Lang B.F."/>
            <person name="Lipzen A."/>
            <person name="O'Donnell K."/>
            <person name="Pangilinan J."/>
            <person name="Reynolds N."/>
            <person name="Sandor L."/>
            <person name="Smith M.W."/>
            <person name="Tsang A."/>
            <person name="Grigoriev I.V."/>
            <person name="Stajich J.E."/>
            <person name="Spatafora J.W."/>
        </authorList>
    </citation>
    <scope>NUCLEOTIDE SEQUENCE</scope>
    <source>
        <strain evidence="2">RSA 2281</strain>
    </source>
</reference>
<evidence type="ECO:0000313" key="2">
    <source>
        <dbReference type="EMBL" id="KAI9252992.1"/>
    </source>
</evidence>
<name>A0AAD5PC39_9FUNG</name>
<reference evidence="2" key="1">
    <citation type="journal article" date="2022" name="IScience">
        <title>Evolution of zygomycete secretomes and the origins of terrestrial fungal ecologies.</title>
        <authorList>
            <person name="Chang Y."/>
            <person name="Wang Y."/>
            <person name="Mondo S."/>
            <person name="Ahrendt S."/>
            <person name="Andreopoulos W."/>
            <person name="Barry K."/>
            <person name="Beard J."/>
            <person name="Benny G.L."/>
            <person name="Blankenship S."/>
            <person name="Bonito G."/>
            <person name="Cuomo C."/>
            <person name="Desiro A."/>
            <person name="Gervers K.A."/>
            <person name="Hundley H."/>
            <person name="Kuo A."/>
            <person name="LaButti K."/>
            <person name="Lang B.F."/>
            <person name="Lipzen A."/>
            <person name="O'Donnell K."/>
            <person name="Pangilinan J."/>
            <person name="Reynolds N."/>
            <person name="Sandor L."/>
            <person name="Smith M.E."/>
            <person name="Tsang A."/>
            <person name="Grigoriev I.V."/>
            <person name="Stajich J.E."/>
            <person name="Spatafora J.W."/>
        </authorList>
    </citation>
    <scope>NUCLEOTIDE SEQUENCE</scope>
    <source>
        <strain evidence="2">RSA 2281</strain>
    </source>
</reference>
<sequence>MDDCVLEYLRSLKESNVPNLKDYIDMQYEDIIDAFILRDPTRVALFHNVKSITISTFKEIVESSNITEYIINKRDIDWDSLTAHINRDREIRFETERIERLRYDINERTIQRRRDSSPARPARPSTPYIDTLVLKAAISDWRISNPNSFEVLEFGILDLVTDPNPGTMAVLKNNLDTILSIIPDMRINEASVSSAKKIAYEVVKGLTIKTEEPFEDQLKKAIQYAKINSNNSNNERRKRKERKIVLKLINVYRRQFRNGRNLLKEEQTEGNYIASFLAPLFDRLLRDMVEIDWMWGETKTKSAQHIDNDVLDDGERRSSSTNVDGKVTLSTTGMELCIIEVSGPPEVKNYTHFGNDRRKLAINMKKAFRYIIYKNKSGTKNLLKRMTIYGLQFYERKLYIYALKMPQWGVYLFQQEKELQMPMEPTTVKTDVPHMVKALWQLKCKLSQSAVTITSYLESNDNDTSSDNSQAHGTPTKKQKRNKRSSTDFSQRDQPNTV</sequence>
<proteinExistence type="predicted"/>
<accession>A0AAD5PC39</accession>
<keyword evidence="3" id="KW-1185">Reference proteome</keyword>
<gene>
    <name evidence="2" type="ORF">BDA99DRAFT_520583</name>
</gene>
<evidence type="ECO:0000256" key="1">
    <source>
        <dbReference type="SAM" id="MobiDB-lite"/>
    </source>
</evidence>
<dbReference type="Proteomes" id="UP001209540">
    <property type="component" value="Unassembled WGS sequence"/>
</dbReference>
<organism evidence="2 3">
    <name type="scientific">Phascolomyces articulosus</name>
    <dbReference type="NCBI Taxonomy" id="60185"/>
    <lineage>
        <taxon>Eukaryota</taxon>
        <taxon>Fungi</taxon>
        <taxon>Fungi incertae sedis</taxon>
        <taxon>Mucoromycota</taxon>
        <taxon>Mucoromycotina</taxon>
        <taxon>Mucoromycetes</taxon>
        <taxon>Mucorales</taxon>
        <taxon>Lichtheimiaceae</taxon>
        <taxon>Phascolomyces</taxon>
    </lineage>
</organism>
<feature type="region of interest" description="Disordered" evidence="1">
    <location>
        <begin position="459"/>
        <end position="498"/>
    </location>
</feature>
<feature type="compositionally biased region" description="Basic residues" evidence="1">
    <location>
        <begin position="475"/>
        <end position="484"/>
    </location>
</feature>
<comment type="caution">
    <text evidence="2">The sequence shown here is derived from an EMBL/GenBank/DDBJ whole genome shotgun (WGS) entry which is preliminary data.</text>
</comment>
<dbReference type="EMBL" id="JAIXMP010000027">
    <property type="protein sequence ID" value="KAI9252992.1"/>
    <property type="molecule type" value="Genomic_DNA"/>
</dbReference>